<keyword evidence="1" id="KW-0175">Coiled coil</keyword>
<dbReference type="OrthoDB" id="4961018at2759"/>
<name>A0A1Y1ZH86_9PLEO</name>
<evidence type="ECO:0000256" key="2">
    <source>
        <dbReference type="SAM" id="Phobius"/>
    </source>
</evidence>
<accession>A0A1Y1ZH86</accession>
<evidence type="ECO:0000313" key="4">
    <source>
        <dbReference type="Proteomes" id="UP000193144"/>
    </source>
</evidence>
<comment type="caution">
    <text evidence="3">The sequence shown here is derived from an EMBL/GenBank/DDBJ whole genome shotgun (WGS) entry which is preliminary data.</text>
</comment>
<keyword evidence="2" id="KW-1133">Transmembrane helix</keyword>
<dbReference type="AlphaFoldDB" id="A0A1Y1ZH86"/>
<keyword evidence="2" id="KW-0812">Transmembrane</keyword>
<protein>
    <submittedName>
        <fullName evidence="3">Uncharacterized protein</fullName>
    </submittedName>
</protein>
<organism evidence="3 4">
    <name type="scientific">Clohesyomyces aquaticus</name>
    <dbReference type="NCBI Taxonomy" id="1231657"/>
    <lineage>
        <taxon>Eukaryota</taxon>
        <taxon>Fungi</taxon>
        <taxon>Dikarya</taxon>
        <taxon>Ascomycota</taxon>
        <taxon>Pezizomycotina</taxon>
        <taxon>Dothideomycetes</taxon>
        <taxon>Pleosporomycetidae</taxon>
        <taxon>Pleosporales</taxon>
        <taxon>Lindgomycetaceae</taxon>
        <taxon>Clohesyomyces</taxon>
    </lineage>
</organism>
<evidence type="ECO:0000313" key="3">
    <source>
        <dbReference type="EMBL" id="ORY09357.1"/>
    </source>
</evidence>
<keyword evidence="2" id="KW-0472">Membrane</keyword>
<gene>
    <name evidence="3" type="ORF">BCR34DRAFT_615842</name>
</gene>
<reference evidence="3 4" key="1">
    <citation type="submission" date="2016-07" db="EMBL/GenBank/DDBJ databases">
        <title>Pervasive Adenine N6-methylation of Active Genes in Fungi.</title>
        <authorList>
            <consortium name="DOE Joint Genome Institute"/>
            <person name="Mondo S.J."/>
            <person name="Dannebaum R.O."/>
            <person name="Kuo R.C."/>
            <person name="Labutti K."/>
            <person name="Haridas S."/>
            <person name="Kuo A."/>
            <person name="Salamov A."/>
            <person name="Ahrendt S.R."/>
            <person name="Lipzen A."/>
            <person name="Sullivan W."/>
            <person name="Andreopoulos W.B."/>
            <person name="Clum A."/>
            <person name="Lindquist E."/>
            <person name="Daum C."/>
            <person name="Ramamoorthy G.K."/>
            <person name="Gryganskyi A."/>
            <person name="Culley D."/>
            <person name="Magnuson J.K."/>
            <person name="James T.Y."/>
            <person name="O'Malley M.A."/>
            <person name="Stajich J.E."/>
            <person name="Spatafora J.W."/>
            <person name="Visel A."/>
            <person name="Grigoriev I.V."/>
        </authorList>
    </citation>
    <scope>NUCLEOTIDE SEQUENCE [LARGE SCALE GENOMIC DNA]</scope>
    <source>
        <strain evidence="3 4">CBS 115471</strain>
    </source>
</reference>
<dbReference type="Gene3D" id="1.20.1170.10">
    <property type="match status" value="1"/>
</dbReference>
<evidence type="ECO:0000256" key="1">
    <source>
        <dbReference type="SAM" id="Coils"/>
    </source>
</evidence>
<feature type="transmembrane region" description="Helical" evidence="2">
    <location>
        <begin position="273"/>
        <end position="299"/>
    </location>
</feature>
<proteinExistence type="predicted"/>
<sequence>MSVPDVPPPSYDEVVSSFNTKVGPNASPTELLAAASSLSEAEKSVLIDAAKNPATLTDEEKKKFAVGAAMSFSQPETVAALQESAALATQAVRAIDDMFVSLTQELTTLDQKYTSPVDGPFAPRLTVFATKYRETVRKSREVAVEIAVHAESFDKVLKQVVQSPNVTLDQKIGYTDGYIQQAEEIKGKSEAMEKGFHDLKDGFAVFTGSFQNWAADKKAQDEERLKNVMNEINRLNDKIRDITISLYTFGAIAAFSLPVTGVIAAMSGPAAPFVILGGCIVAGISVAIVVGLAAGLTAAKNEKGDREKEAANLRKDIEMIASTQANLKTLAENDLKIFSDNISVLVKTWTHCTADAVEVRKLLVDAKQTGLPLNLKTSLVWEIHTTSAVNVYNGMAKYLRAYAQDVISVNDIV</sequence>
<feature type="coiled-coil region" evidence="1">
    <location>
        <begin position="218"/>
        <end position="245"/>
    </location>
</feature>
<feature type="transmembrane region" description="Helical" evidence="2">
    <location>
        <begin position="244"/>
        <end position="267"/>
    </location>
</feature>
<keyword evidence="4" id="KW-1185">Reference proteome</keyword>
<dbReference type="Proteomes" id="UP000193144">
    <property type="component" value="Unassembled WGS sequence"/>
</dbReference>
<dbReference type="EMBL" id="MCFA01000087">
    <property type="protein sequence ID" value="ORY09357.1"/>
    <property type="molecule type" value="Genomic_DNA"/>
</dbReference>